<dbReference type="EMBL" id="CP025791">
    <property type="protein sequence ID" value="AUP80924.1"/>
    <property type="molecule type" value="Genomic_DNA"/>
</dbReference>
<gene>
    <name evidence="1" type="ORF">C1H87_20310</name>
</gene>
<dbReference type="Proteomes" id="UP000235826">
    <property type="component" value="Chromosome"/>
</dbReference>
<evidence type="ECO:0000313" key="1">
    <source>
        <dbReference type="EMBL" id="AUP80924.1"/>
    </source>
</evidence>
<protein>
    <submittedName>
        <fullName evidence="1">Uncharacterized protein</fullName>
    </submittedName>
</protein>
<dbReference type="OrthoDB" id="825277at2"/>
<evidence type="ECO:0000313" key="2">
    <source>
        <dbReference type="Proteomes" id="UP000235826"/>
    </source>
</evidence>
<name>A0A2K9PV41_9FLAO</name>
<keyword evidence="2" id="KW-1185">Reference proteome</keyword>
<sequence>MKYKNIPSAIHNFGHSFLSYENYVDSDFVIDELNKINGKNHDIKIDWKTKEFQPKTMISDRITKSIGYWHNNINEHFKSQNVEFDSLKSFELIWENGKRPKVIATDDRGKFYEKEITNTLQTE</sequence>
<accession>A0A2K9PV41</accession>
<dbReference type="KEGG" id="fek:C1H87_20310"/>
<dbReference type="RefSeq" id="WP_102757567.1">
    <property type="nucleotide sequence ID" value="NZ_CP025791.1"/>
</dbReference>
<proteinExistence type="predicted"/>
<reference evidence="1 2" key="1">
    <citation type="submission" date="2018-01" db="EMBL/GenBank/DDBJ databases">
        <title>Complete genome sequence of Flavivirga eckloniae ECD14 isolated from seaweed Ecklonia cava.</title>
        <authorList>
            <person name="Lee J.H."/>
            <person name="Baik K.S."/>
            <person name="Seong C.N."/>
        </authorList>
    </citation>
    <scope>NUCLEOTIDE SEQUENCE [LARGE SCALE GENOMIC DNA]</scope>
    <source>
        <strain evidence="1 2">ECD14</strain>
    </source>
</reference>
<organism evidence="1 2">
    <name type="scientific">Flavivirga eckloniae</name>
    <dbReference type="NCBI Taxonomy" id="1803846"/>
    <lineage>
        <taxon>Bacteria</taxon>
        <taxon>Pseudomonadati</taxon>
        <taxon>Bacteroidota</taxon>
        <taxon>Flavobacteriia</taxon>
        <taxon>Flavobacteriales</taxon>
        <taxon>Flavobacteriaceae</taxon>
        <taxon>Flavivirga</taxon>
    </lineage>
</organism>
<dbReference type="AlphaFoldDB" id="A0A2K9PV41"/>